<dbReference type="GO" id="GO:0032993">
    <property type="term" value="C:protein-DNA complex"/>
    <property type="evidence" value="ECO:0007669"/>
    <property type="project" value="TreeGrafter"/>
</dbReference>
<feature type="domain" description="OmpR/PhoB-type" evidence="6">
    <location>
        <begin position="1"/>
        <end position="85"/>
    </location>
</feature>
<dbReference type="PANTHER" id="PTHR48111">
    <property type="entry name" value="REGULATOR OF RPOS"/>
    <property type="match status" value="1"/>
</dbReference>
<dbReference type="InterPro" id="IPR016032">
    <property type="entry name" value="Sig_transdc_resp-reg_C-effctor"/>
</dbReference>
<protein>
    <submittedName>
        <fullName evidence="7">Alkaline phosphatase synthesis transcriptional regulatory protein SphR</fullName>
    </submittedName>
</protein>
<evidence type="ECO:0000256" key="4">
    <source>
        <dbReference type="ARBA" id="ARBA00023125"/>
    </source>
</evidence>
<proteinExistence type="predicted"/>
<organism evidence="7">
    <name type="scientific">bioreactor metagenome</name>
    <dbReference type="NCBI Taxonomy" id="1076179"/>
    <lineage>
        <taxon>unclassified sequences</taxon>
        <taxon>metagenomes</taxon>
        <taxon>ecological metagenomes</taxon>
    </lineage>
</organism>
<evidence type="ECO:0000256" key="3">
    <source>
        <dbReference type="ARBA" id="ARBA00023015"/>
    </source>
</evidence>
<evidence type="ECO:0000259" key="6">
    <source>
        <dbReference type="PROSITE" id="PS51755"/>
    </source>
</evidence>
<dbReference type="PANTHER" id="PTHR48111:SF1">
    <property type="entry name" value="TWO-COMPONENT RESPONSE REGULATOR ORR33"/>
    <property type="match status" value="1"/>
</dbReference>
<dbReference type="InterPro" id="IPR001867">
    <property type="entry name" value="OmpR/PhoB-type_DNA-bd"/>
</dbReference>
<keyword evidence="4" id="KW-0238">DNA-binding</keyword>
<dbReference type="GO" id="GO:0000156">
    <property type="term" value="F:phosphorelay response regulator activity"/>
    <property type="evidence" value="ECO:0007669"/>
    <property type="project" value="TreeGrafter"/>
</dbReference>
<evidence type="ECO:0000256" key="5">
    <source>
        <dbReference type="ARBA" id="ARBA00023163"/>
    </source>
</evidence>
<evidence type="ECO:0000256" key="2">
    <source>
        <dbReference type="ARBA" id="ARBA00023012"/>
    </source>
</evidence>
<dbReference type="InterPro" id="IPR039420">
    <property type="entry name" value="WalR-like"/>
</dbReference>
<dbReference type="SUPFAM" id="SSF46894">
    <property type="entry name" value="C-terminal effector domain of the bipartite response regulators"/>
    <property type="match status" value="1"/>
</dbReference>
<dbReference type="GO" id="GO:0005829">
    <property type="term" value="C:cytosol"/>
    <property type="evidence" value="ECO:0007669"/>
    <property type="project" value="TreeGrafter"/>
</dbReference>
<evidence type="ECO:0000256" key="1">
    <source>
        <dbReference type="ARBA" id="ARBA00022553"/>
    </source>
</evidence>
<dbReference type="GO" id="GO:0006355">
    <property type="term" value="P:regulation of DNA-templated transcription"/>
    <property type="evidence" value="ECO:0007669"/>
    <property type="project" value="InterPro"/>
</dbReference>
<name>A0A645IZ64_9ZZZZ</name>
<accession>A0A645IZ64</accession>
<keyword evidence="2" id="KW-0902">Two-component regulatory system</keyword>
<evidence type="ECO:0000313" key="7">
    <source>
        <dbReference type="EMBL" id="MPN56621.1"/>
    </source>
</evidence>
<reference evidence="7" key="1">
    <citation type="submission" date="2019-08" db="EMBL/GenBank/DDBJ databases">
        <authorList>
            <person name="Kucharzyk K."/>
            <person name="Murdoch R.W."/>
            <person name="Higgins S."/>
            <person name="Loffler F."/>
        </authorList>
    </citation>
    <scope>NUCLEOTIDE SEQUENCE</scope>
</reference>
<dbReference type="SMART" id="SM00862">
    <property type="entry name" value="Trans_reg_C"/>
    <property type="match status" value="1"/>
</dbReference>
<dbReference type="CDD" id="cd00383">
    <property type="entry name" value="trans_reg_C"/>
    <property type="match status" value="1"/>
</dbReference>
<keyword evidence="3" id="KW-0805">Transcription regulation</keyword>
<keyword evidence="5" id="KW-0804">Transcription</keyword>
<dbReference type="Pfam" id="PF00486">
    <property type="entry name" value="Trans_reg_C"/>
    <property type="match status" value="1"/>
</dbReference>
<comment type="caution">
    <text evidence="7">The sequence shown here is derived from an EMBL/GenBank/DDBJ whole genome shotgun (WGS) entry which is preliminary data.</text>
</comment>
<dbReference type="EMBL" id="VSSQ01127170">
    <property type="protein sequence ID" value="MPN56621.1"/>
    <property type="molecule type" value="Genomic_DNA"/>
</dbReference>
<dbReference type="PROSITE" id="PS51755">
    <property type="entry name" value="OMPR_PHOB"/>
    <property type="match status" value="1"/>
</dbReference>
<sequence>MRLYRGDQEIPITTAEYQLLSAFFRNQGRVMSREQLIEQAYGTEYDGYDRNIDSYIKKIRQKIEKDPRHPQLLLTKYGAGYLFGGRKS</sequence>
<dbReference type="Gene3D" id="1.10.10.10">
    <property type="entry name" value="Winged helix-like DNA-binding domain superfamily/Winged helix DNA-binding domain"/>
    <property type="match status" value="1"/>
</dbReference>
<dbReference type="GO" id="GO:0000976">
    <property type="term" value="F:transcription cis-regulatory region binding"/>
    <property type="evidence" value="ECO:0007669"/>
    <property type="project" value="TreeGrafter"/>
</dbReference>
<dbReference type="AlphaFoldDB" id="A0A645IZ64"/>
<dbReference type="InterPro" id="IPR036388">
    <property type="entry name" value="WH-like_DNA-bd_sf"/>
</dbReference>
<keyword evidence="1" id="KW-0597">Phosphoprotein</keyword>
<gene>
    <name evidence="7" type="primary">sphR_22</name>
    <name evidence="7" type="ORF">SDC9_204311</name>
</gene>